<dbReference type="PANTHER" id="PTHR10938:SF0">
    <property type="entry name" value="TRANSLATION INITIATION FACTOR IF-3, MITOCHONDRIAL"/>
    <property type="match status" value="1"/>
</dbReference>
<keyword evidence="11" id="KW-1185">Reference proteome</keyword>
<dbReference type="GO" id="GO:0016020">
    <property type="term" value="C:membrane"/>
    <property type="evidence" value="ECO:0007669"/>
    <property type="project" value="TreeGrafter"/>
</dbReference>
<evidence type="ECO:0000256" key="1">
    <source>
        <dbReference type="ARBA" id="ARBA00005439"/>
    </source>
</evidence>
<dbReference type="GeneID" id="78316182"/>
<dbReference type="EMBL" id="FUWG01000005">
    <property type="protein sequence ID" value="SJZ34689.1"/>
    <property type="molecule type" value="Genomic_DNA"/>
</dbReference>
<feature type="domain" description="Translation initiation factor 3 C-terminal" evidence="8">
    <location>
        <begin position="90"/>
        <end position="173"/>
    </location>
</feature>
<dbReference type="Gene3D" id="3.30.110.10">
    <property type="entry name" value="Translation initiation factor 3 (IF-3), C-terminal domain"/>
    <property type="match status" value="1"/>
</dbReference>
<gene>
    <name evidence="5" type="primary">infC</name>
    <name evidence="10" type="ORF">SAMN02745149_00869</name>
</gene>
<dbReference type="NCBIfam" id="TIGR00168">
    <property type="entry name" value="infC"/>
    <property type="match status" value="1"/>
</dbReference>
<evidence type="ECO:0000313" key="10">
    <source>
        <dbReference type="EMBL" id="SJZ34689.1"/>
    </source>
</evidence>
<dbReference type="InterPro" id="IPR019813">
    <property type="entry name" value="Translation_initiation_fac3_CS"/>
</dbReference>
<dbReference type="STRING" id="261392.SAMN02745149_00869"/>
<evidence type="ECO:0000313" key="11">
    <source>
        <dbReference type="Proteomes" id="UP000190423"/>
    </source>
</evidence>
<dbReference type="HAMAP" id="MF_00080">
    <property type="entry name" value="IF_3"/>
    <property type="match status" value="1"/>
</dbReference>
<keyword evidence="2 5" id="KW-0963">Cytoplasm</keyword>
<comment type="subcellular location">
    <subcellularLocation>
        <location evidence="5 7">Cytoplasm</location>
    </subcellularLocation>
</comment>
<proteinExistence type="inferred from homology"/>
<dbReference type="PROSITE" id="PS00938">
    <property type="entry name" value="IF3"/>
    <property type="match status" value="1"/>
</dbReference>
<dbReference type="GO" id="GO:0005829">
    <property type="term" value="C:cytosol"/>
    <property type="evidence" value="ECO:0007669"/>
    <property type="project" value="TreeGrafter"/>
</dbReference>
<comment type="subunit">
    <text evidence="5 7">Monomer.</text>
</comment>
<evidence type="ECO:0000256" key="3">
    <source>
        <dbReference type="ARBA" id="ARBA00022540"/>
    </source>
</evidence>
<dbReference type="Gene3D" id="3.10.20.80">
    <property type="entry name" value="Translation initiation factor 3 (IF-3), N-terminal domain"/>
    <property type="match status" value="1"/>
</dbReference>
<dbReference type="InterPro" id="IPR036787">
    <property type="entry name" value="T_IF-3_N_sf"/>
</dbReference>
<dbReference type="AlphaFoldDB" id="A0A1T4JX15"/>
<evidence type="ECO:0000256" key="6">
    <source>
        <dbReference type="NCBIfam" id="TIGR00168"/>
    </source>
</evidence>
<dbReference type="Pfam" id="PF05198">
    <property type="entry name" value="IF3_N"/>
    <property type="match status" value="1"/>
</dbReference>
<evidence type="ECO:0000259" key="8">
    <source>
        <dbReference type="Pfam" id="PF00707"/>
    </source>
</evidence>
<dbReference type="Pfam" id="PF00707">
    <property type="entry name" value="IF3_C"/>
    <property type="match status" value="1"/>
</dbReference>
<dbReference type="FunFam" id="3.30.110.10:FF:000001">
    <property type="entry name" value="Translation initiation factor IF-3"/>
    <property type="match status" value="1"/>
</dbReference>
<reference evidence="10 11" key="1">
    <citation type="submission" date="2017-02" db="EMBL/GenBank/DDBJ databases">
        <authorList>
            <person name="Peterson S.W."/>
        </authorList>
    </citation>
    <scope>NUCLEOTIDE SEQUENCE [LARGE SCALE GENOMIC DNA]</scope>
    <source>
        <strain evidence="10 11">ATCC BAA-908</strain>
    </source>
</reference>
<evidence type="ECO:0000256" key="5">
    <source>
        <dbReference type="HAMAP-Rule" id="MF_00080"/>
    </source>
</evidence>
<evidence type="ECO:0000256" key="7">
    <source>
        <dbReference type="RuleBase" id="RU000646"/>
    </source>
</evidence>
<evidence type="ECO:0000259" key="9">
    <source>
        <dbReference type="Pfam" id="PF05198"/>
    </source>
</evidence>
<feature type="domain" description="Translation initiation factor 3 N-terminal" evidence="9">
    <location>
        <begin position="13"/>
        <end position="81"/>
    </location>
</feature>
<dbReference type="GO" id="GO:0032790">
    <property type="term" value="P:ribosome disassembly"/>
    <property type="evidence" value="ECO:0007669"/>
    <property type="project" value="TreeGrafter"/>
</dbReference>
<comment type="similarity">
    <text evidence="1 5 7">Belongs to the IF-3 family.</text>
</comment>
<dbReference type="PANTHER" id="PTHR10938">
    <property type="entry name" value="TRANSLATION INITIATION FACTOR IF-3"/>
    <property type="match status" value="1"/>
</dbReference>
<dbReference type="SUPFAM" id="SSF55200">
    <property type="entry name" value="Translation initiation factor IF3, C-terminal domain"/>
    <property type="match status" value="1"/>
</dbReference>
<keyword evidence="3 5" id="KW-0396">Initiation factor</keyword>
<dbReference type="InterPro" id="IPR019815">
    <property type="entry name" value="Translation_initiation_fac_3_C"/>
</dbReference>
<keyword evidence="4 5" id="KW-0648">Protein biosynthesis</keyword>
<sequence length="176" mass="20059">MAYNNNNNKGQRINDMIRVREVRLIDDEGNQKGIVPTLEALKMAKEKDLDLVEVSPNANPPVCKILDFGKYRFEQEKKLRESKKNQKVLKLKEIRMQPKIGSGDLDTKAKHVQEFLDEGSKVKVTIRFRGRELAHTELGYDVLQEVLKRLTSAYVVEKAPAMDGKTMSMTISAKAK</sequence>
<evidence type="ECO:0000256" key="2">
    <source>
        <dbReference type="ARBA" id="ARBA00022490"/>
    </source>
</evidence>
<dbReference type="SUPFAM" id="SSF54364">
    <property type="entry name" value="Translation initiation factor IF3, N-terminal domain"/>
    <property type="match status" value="1"/>
</dbReference>
<comment type="function">
    <text evidence="5 7">IF-3 binds to the 30S ribosomal subunit and shifts the equilibrium between 70S ribosomes and their 50S and 30S subunits in favor of the free subunits, thus enhancing the availability of 30S subunits on which protein synthesis initiation begins.</text>
</comment>
<dbReference type="GO" id="GO:0043022">
    <property type="term" value="F:ribosome binding"/>
    <property type="evidence" value="ECO:0007669"/>
    <property type="project" value="UniProtKB-ARBA"/>
</dbReference>
<dbReference type="InterPro" id="IPR036788">
    <property type="entry name" value="T_IF-3_C_sf"/>
</dbReference>
<name>A0A1T4JX15_TREPO</name>
<dbReference type="InterPro" id="IPR019814">
    <property type="entry name" value="Translation_initiation_fac_3_N"/>
</dbReference>
<dbReference type="OrthoDB" id="9806014at2"/>
<dbReference type="RefSeq" id="WP_078932781.1">
    <property type="nucleotide sequence ID" value="NZ_FUWG01000005.1"/>
</dbReference>
<protein>
    <recommendedName>
        <fullName evidence="5 6">Translation initiation factor IF-3</fullName>
    </recommendedName>
</protein>
<dbReference type="InterPro" id="IPR001288">
    <property type="entry name" value="Translation_initiation_fac_3"/>
</dbReference>
<organism evidence="10 11">
    <name type="scientific">Treponema porcinum</name>
    <dbReference type="NCBI Taxonomy" id="261392"/>
    <lineage>
        <taxon>Bacteria</taxon>
        <taxon>Pseudomonadati</taxon>
        <taxon>Spirochaetota</taxon>
        <taxon>Spirochaetia</taxon>
        <taxon>Spirochaetales</taxon>
        <taxon>Treponemataceae</taxon>
        <taxon>Treponema</taxon>
    </lineage>
</organism>
<evidence type="ECO:0000256" key="4">
    <source>
        <dbReference type="ARBA" id="ARBA00022917"/>
    </source>
</evidence>
<dbReference type="GO" id="GO:0003743">
    <property type="term" value="F:translation initiation factor activity"/>
    <property type="evidence" value="ECO:0007669"/>
    <property type="project" value="UniProtKB-UniRule"/>
</dbReference>
<dbReference type="Proteomes" id="UP000190423">
    <property type="component" value="Unassembled WGS sequence"/>
</dbReference>
<dbReference type="FunFam" id="3.10.20.80:FF:000001">
    <property type="entry name" value="Translation initiation factor IF-3"/>
    <property type="match status" value="1"/>
</dbReference>
<accession>A0A1T4JX15</accession>